<reference evidence="1 2" key="1">
    <citation type="journal article" date="2020" name="Int. J. Syst. Evol. Microbiol.">
        <title>Reclassification of Streptomyces castelarensis and Streptomyces sporoclivatus as later heterotypic synonyms of Streptomyces antimycoticus.</title>
        <authorList>
            <person name="Komaki H."/>
            <person name="Tamura T."/>
        </authorList>
    </citation>
    <scope>NUCLEOTIDE SEQUENCE [LARGE SCALE GENOMIC DNA]</scope>
    <source>
        <strain evidence="1 2">NBRC 13459</strain>
    </source>
</reference>
<dbReference type="Proteomes" id="UP000301309">
    <property type="component" value="Unassembled WGS sequence"/>
</dbReference>
<dbReference type="AlphaFoldDB" id="A0A4D4KQ84"/>
<gene>
    <name evidence="1" type="ORF">SVIO_016980</name>
</gene>
<organism evidence="1 2">
    <name type="scientific">Streptomyces violaceusniger</name>
    <dbReference type="NCBI Taxonomy" id="68280"/>
    <lineage>
        <taxon>Bacteria</taxon>
        <taxon>Bacillati</taxon>
        <taxon>Actinomycetota</taxon>
        <taxon>Actinomycetes</taxon>
        <taxon>Kitasatosporales</taxon>
        <taxon>Streptomycetaceae</taxon>
        <taxon>Streptomyces</taxon>
        <taxon>Streptomyces violaceusniger group</taxon>
    </lineage>
</organism>
<evidence type="ECO:0000313" key="1">
    <source>
        <dbReference type="EMBL" id="GDY51075.1"/>
    </source>
</evidence>
<evidence type="ECO:0000313" key="2">
    <source>
        <dbReference type="Proteomes" id="UP000301309"/>
    </source>
</evidence>
<dbReference type="RefSeq" id="WP_137976582.1">
    <property type="nucleotide sequence ID" value="NZ_BAAASO010000006.1"/>
</dbReference>
<comment type="caution">
    <text evidence="1">The sequence shown here is derived from an EMBL/GenBank/DDBJ whole genome shotgun (WGS) entry which is preliminary data.</text>
</comment>
<sequence>MTFNTYHWWGSPLDDPNLDRARAVLASEGPDEEAFSKLLRSGRTVAVGTALDHYAHAESTSRFTGGNPYTVYAAEVLEVARGILSNPPSPKSETGAEKDGADHASALVVMLNLAGPEDSDLIASALRQATTVSVEVAATMAASRALSKSSVLNQNLVDALSDIIFDESKSTDERLDALRAFNDAVSPQAAEVAARALAADDIDVQMHAALILATHHLSDYREAVEQVVASWPEDAPYPADFVLDALRADIDPDQEQGSGES</sequence>
<dbReference type="EMBL" id="BJHW01000001">
    <property type="protein sequence ID" value="GDY51075.1"/>
    <property type="molecule type" value="Genomic_DNA"/>
</dbReference>
<proteinExistence type="predicted"/>
<accession>A0A4D4KQ84</accession>
<name>A0A4D4KQ84_STRVO</name>
<protein>
    <submittedName>
        <fullName evidence="1">Uncharacterized protein</fullName>
    </submittedName>
</protein>
<dbReference type="OrthoDB" id="4236362at2"/>
<keyword evidence="2" id="KW-1185">Reference proteome</keyword>